<evidence type="ECO:0000256" key="6">
    <source>
        <dbReference type="ARBA" id="ARBA00024338"/>
    </source>
</evidence>
<feature type="domain" description="Major facilitator superfamily (MFS) profile" evidence="8">
    <location>
        <begin position="30"/>
        <end position="470"/>
    </location>
</feature>
<comment type="similarity">
    <text evidence="6">Belongs to the major facilitator superfamily. Spinster (TC 2.A.1.49) family.</text>
</comment>
<dbReference type="Proteomes" id="UP001209878">
    <property type="component" value="Unassembled WGS sequence"/>
</dbReference>
<sequence>MEENTGTLRPRTAGRWEGEREPTGAYRVYVLALLSTTYLLNQLDRFMLSVVTRPMAQDIHYGDLGCVANNSRQKMHHTACNATDKLACSAITDARGSHLCAWNYTGQGMEYQLLIGPIFIVVYTLSGILVSFAADQYSRKGFLVVSLMFWSLMTVLTAEVKTYWQLVLVRLGLGIGEAGCTPFATSLLADYFDEGYRASALGVYNWGIYVGFSLTYAIGNFVTDANLFGQGWRWAFYISGWPGIFLAALIMYSLREPRRRTARQDGDVTYRKSVYSRGERLGWCERLGDILQPFTQPSVLLLCLAGSVRNAAGYVWAYNTQLYYQSVGETTATIGSYMSWIPLLGGSIGVILGGFISDRIVRRIGPRGRLIVLTISQVSAVPFVAGALYLDPPYAYLSLLPGYIIVLMTAFDHSGFHGGHSLRAALYVLYPGLYLLGAALYFVTLIVLQWTLSRERHTGYTPINGSTSNT</sequence>
<evidence type="ECO:0000256" key="5">
    <source>
        <dbReference type="ARBA" id="ARBA00023136"/>
    </source>
</evidence>
<dbReference type="InterPro" id="IPR044770">
    <property type="entry name" value="MFS_spinster-like"/>
</dbReference>
<comment type="subcellular location">
    <subcellularLocation>
        <location evidence="1">Membrane</location>
        <topology evidence="1">Multi-pass membrane protein</topology>
    </subcellularLocation>
</comment>
<feature type="transmembrane region" description="Helical" evidence="7">
    <location>
        <begin position="337"/>
        <end position="356"/>
    </location>
</feature>
<dbReference type="GO" id="GO:0022857">
    <property type="term" value="F:transmembrane transporter activity"/>
    <property type="evidence" value="ECO:0007669"/>
    <property type="project" value="InterPro"/>
</dbReference>
<evidence type="ECO:0000313" key="9">
    <source>
        <dbReference type="EMBL" id="KAK2167441.1"/>
    </source>
</evidence>
<comment type="caution">
    <text evidence="9">The sequence shown here is derived from an EMBL/GenBank/DDBJ whole genome shotgun (WGS) entry which is preliminary data.</text>
</comment>
<feature type="transmembrane region" description="Helical" evidence="7">
    <location>
        <begin position="368"/>
        <end position="388"/>
    </location>
</feature>
<name>A0AAD9NGH9_RIDPI</name>
<accession>A0AAD9NGH9</accession>
<dbReference type="GO" id="GO:0016020">
    <property type="term" value="C:membrane"/>
    <property type="evidence" value="ECO:0007669"/>
    <property type="project" value="UniProtKB-SubCell"/>
</dbReference>
<evidence type="ECO:0000256" key="3">
    <source>
        <dbReference type="ARBA" id="ARBA00022692"/>
    </source>
</evidence>
<evidence type="ECO:0000256" key="4">
    <source>
        <dbReference type="ARBA" id="ARBA00022989"/>
    </source>
</evidence>
<feature type="transmembrane region" description="Helical" evidence="7">
    <location>
        <begin position="234"/>
        <end position="254"/>
    </location>
</feature>
<dbReference type="PROSITE" id="PS50850">
    <property type="entry name" value="MFS"/>
    <property type="match status" value="1"/>
</dbReference>
<evidence type="ECO:0000256" key="1">
    <source>
        <dbReference type="ARBA" id="ARBA00004141"/>
    </source>
</evidence>
<feature type="transmembrane region" description="Helical" evidence="7">
    <location>
        <begin position="201"/>
        <end position="222"/>
    </location>
</feature>
<proteinExistence type="inferred from homology"/>
<keyword evidence="2" id="KW-0813">Transport</keyword>
<dbReference type="CDD" id="cd17328">
    <property type="entry name" value="MFS_spinster_like"/>
    <property type="match status" value="1"/>
</dbReference>
<feature type="transmembrane region" description="Helical" evidence="7">
    <location>
        <begin position="299"/>
        <end position="317"/>
    </location>
</feature>
<feature type="transmembrane region" description="Helical" evidence="7">
    <location>
        <begin position="111"/>
        <end position="134"/>
    </location>
</feature>
<feature type="transmembrane region" description="Helical" evidence="7">
    <location>
        <begin position="141"/>
        <end position="158"/>
    </location>
</feature>
<dbReference type="EMBL" id="JAODUO010001274">
    <property type="protein sequence ID" value="KAK2167441.1"/>
    <property type="molecule type" value="Genomic_DNA"/>
</dbReference>
<organism evidence="9 10">
    <name type="scientific">Ridgeia piscesae</name>
    <name type="common">Tubeworm</name>
    <dbReference type="NCBI Taxonomy" id="27915"/>
    <lineage>
        <taxon>Eukaryota</taxon>
        <taxon>Metazoa</taxon>
        <taxon>Spiralia</taxon>
        <taxon>Lophotrochozoa</taxon>
        <taxon>Annelida</taxon>
        <taxon>Polychaeta</taxon>
        <taxon>Sedentaria</taxon>
        <taxon>Canalipalpata</taxon>
        <taxon>Sabellida</taxon>
        <taxon>Siboglinidae</taxon>
        <taxon>Ridgeia</taxon>
    </lineage>
</organism>
<dbReference type="PANTHER" id="PTHR23505:SF79">
    <property type="entry name" value="PROTEIN SPINSTER"/>
    <property type="match status" value="1"/>
</dbReference>
<evidence type="ECO:0000256" key="2">
    <source>
        <dbReference type="ARBA" id="ARBA00022448"/>
    </source>
</evidence>
<dbReference type="InterPro" id="IPR020846">
    <property type="entry name" value="MFS_dom"/>
</dbReference>
<gene>
    <name evidence="9" type="ORF">NP493_1275g00004</name>
</gene>
<feature type="transmembrane region" description="Helical" evidence="7">
    <location>
        <begin position="164"/>
        <end position="189"/>
    </location>
</feature>
<keyword evidence="10" id="KW-1185">Reference proteome</keyword>
<dbReference type="AlphaFoldDB" id="A0AAD9NGH9"/>
<keyword evidence="3 7" id="KW-0812">Transmembrane</keyword>
<keyword evidence="5 7" id="KW-0472">Membrane</keyword>
<evidence type="ECO:0000313" key="10">
    <source>
        <dbReference type="Proteomes" id="UP001209878"/>
    </source>
</evidence>
<dbReference type="Pfam" id="PF07690">
    <property type="entry name" value="MFS_1"/>
    <property type="match status" value="1"/>
</dbReference>
<protein>
    <recommendedName>
        <fullName evidence="8">Major facilitator superfamily (MFS) profile domain-containing protein</fullName>
    </recommendedName>
</protein>
<dbReference type="PANTHER" id="PTHR23505">
    <property type="entry name" value="SPINSTER"/>
    <property type="match status" value="1"/>
</dbReference>
<dbReference type="InterPro" id="IPR036259">
    <property type="entry name" value="MFS_trans_sf"/>
</dbReference>
<dbReference type="InterPro" id="IPR011701">
    <property type="entry name" value="MFS"/>
</dbReference>
<dbReference type="SUPFAM" id="SSF103473">
    <property type="entry name" value="MFS general substrate transporter"/>
    <property type="match status" value="1"/>
</dbReference>
<feature type="transmembrane region" description="Helical" evidence="7">
    <location>
        <begin position="424"/>
        <end position="448"/>
    </location>
</feature>
<keyword evidence="4 7" id="KW-1133">Transmembrane helix</keyword>
<evidence type="ECO:0000259" key="8">
    <source>
        <dbReference type="PROSITE" id="PS50850"/>
    </source>
</evidence>
<reference evidence="9" key="1">
    <citation type="journal article" date="2023" name="Mol. Biol. Evol.">
        <title>Third-Generation Sequencing Reveals the Adaptive Role of the Epigenome in Three Deep-Sea Polychaetes.</title>
        <authorList>
            <person name="Perez M."/>
            <person name="Aroh O."/>
            <person name="Sun Y."/>
            <person name="Lan Y."/>
            <person name="Juniper S.K."/>
            <person name="Young C.R."/>
            <person name="Angers B."/>
            <person name="Qian P.Y."/>
        </authorList>
    </citation>
    <scope>NUCLEOTIDE SEQUENCE</scope>
    <source>
        <strain evidence="9">R07B-5</strain>
    </source>
</reference>
<evidence type="ECO:0000256" key="7">
    <source>
        <dbReference type="SAM" id="Phobius"/>
    </source>
</evidence>
<dbReference type="Gene3D" id="1.20.1250.20">
    <property type="entry name" value="MFS general substrate transporter like domains"/>
    <property type="match status" value="2"/>
</dbReference>